<gene>
    <name evidence="2" type="ORF">O4U47_04090</name>
</gene>
<dbReference type="SMART" id="SM00530">
    <property type="entry name" value="HTH_XRE"/>
    <property type="match status" value="1"/>
</dbReference>
<dbReference type="PROSITE" id="PS50943">
    <property type="entry name" value="HTH_CROC1"/>
    <property type="match status" value="1"/>
</dbReference>
<sequence length="273" mass="30881">MADRKSKPEWATFGDELRRMRERRGKTGAATAKAVGLSPTMYSSIERGKRFCLREHAVNLDEFLGAGNEVVRTWTRMSAPERLPDWFYRVPELERSASEIREFQPLLIPGLLQTRSYARSLFRASRPGARAVEVERMIEARVVRWELLEDDQCPLLWFVLGASVLTGPVGPDTCMAEQLGHLSALVEDGKIYLQILPTDAPAAPGRDGPFRLYRFPDRPTIVSAEYMTGEKIIDDTEPEKLRHCEIVFGALQAASRPTTDALDQIMKARTKFQ</sequence>
<name>A0ABT4TGC2_9ACTN</name>
<organism evidence="2 3">
    <name type="scientific">Nocardiopsis suaedae</name>
    <dbReference type="NCBI Taxonomy" id="3018444"/>
    <lineage>
        <taxon>Bacteria</taxon>
        <taxon>Bacillati</taxon>
        <taxon>Actinomycetota</taxon>
        <taxon>Actinomycetes</taxon>
        <taxon>Streptosporangiales</taxon>
        <taxon>Nocardiopsidaceae</taxon>
        <taxon>Nocardiopsis</taxon>
    </lineage>
</organism>
<keyword evidence="3" id="KW-1185">Reference proteome</keyword>
<dbReference type="Pfam" id="PF13560">
    <property type="entry name" value="HTH_31"/>
    <property type="match status" value="1"/>
</dbReference>
<dbReference type="InterPro" id="IPR001387">
    <property type="entry name" value="Cro/C1-type_HTH"/>
</dbReference>
<comment type="caution">
    <text evidence="2">The sequence shown here is derived from an EMBL/GenBank/DDBJ whole genome shotgun (WGS) entry which is preliminary data.</text>
</comment>
<dbReference type="RefSeq" id="WP_270676173.1">
    <property type="nucleotide sequence ID" value="NZ_JAQFWP010000005.1"/>
</dbReference>
<dbReference type="InterPro" id="IPR010982">
    <property type="entry name" value="Lambda_DNA-bd_dom_sf"/>
</dbReference>
<dbReference type="CDD" id="cd00093">
    <property type="entry name" value="HTH_XRE"/>
    <property type="match status" value="1"/>
</dbReference>
<dbReference type="Proteomes" id="UP001165685">
    <property type="component" value="Unassembled WGS sequence"/>
</dbReference>
<accession>A0ABT4TGC2</accession>
<dbReference type="SUPFAM" id="SSF47413">
    <property type="entry name" value="lambda repressor-like DNA-binding domains"/>
    <property type="match status" value="1"/>
</dbReference>
<dbReference type="Pfam" id="PF19054">
    <property type="entry name" value="DUF5753"/>
    <property type="match status" value="1"/>
</dbReference>
<dbReference type="InterPro" id="IPR043917">
    <property type="entry name" value="DUF5753"/>
</dbReference>
<evidence type="ECO:0000259" key="1">
    <source>
        <dbReference type="PROSITE" id="PS50943"/>
    </source>
</evidence>
<proteinExistence type="predicted"/>
<protein>
    <submittedName>
        <fullName evidence="2">Helix-turn-helix transcriptional regulator</fullName>
    </submittedName>
</protein>
<dbReference type="Gene3D" id="1.10.260.40">
    <property type="entry name" value="lambda repressor-like DNA-binding domains"/>
    <property type="match status" value="1"/>
</dbReference>
<evidence type="ECO:0000313" key="3">
    <source>
        <dbReference type="Proteomes" id="UP001165685"/>
    </source>
</evidence>
<evidence type="ECO:0000313" key="2">
    <source>
        <dbReference type="EMBL" id="MDA2803681.1"/>
    </source>
</evidence>
<reference evidence="2" key="1">
    <citation type="submission" date="2023-01" db="EMBL/GenBank/DDBJ databases">
        <title>Draft genome sequence of Nocardiopsis sp. LSu2-4 isolated from halophytes.</title>
        <authorList>
            <person name="Duangmal K."/>
            <person name="Chantavorakit T."/>
        </authorList>
    </citation>
    <scope>NUCLEOTIDE SEQUENCE</scope>
    <source>
        <strain evidence="2">LSu2-4</strain>
    </source>
</reference>
<dbReference type="EMBL" id="JAQFWP010000005">
    <property type="protein sequence ID" value="MDA2803681.1"/>
    <property type="molecule type" value="Genomic_DNA"/>
</dbReference>
<feature type="domain" description="HTH cro/C1-type" evidence="1">
    <location>
        <begin position="17"/>
        <end position="50"/>
    </location>
</feature>